<feature type="region of interest" description="Disordered" evidence="1">
    <location>
        <begin position="76"/>
        <end position="97"/>
    </location>
</feature>
<comment type="caution">
    <text evidence="2">The sequence shown here is derived from an EMBL/GenBank/DDBJ whole genome shotgun (WGS) entry which is preliminary data.</text>
</comment>
<accession>A0AAW2F272</accession>
<name>A0AAW2F272_9HYME</name>
<dbReference type="AlphaFoldDB" id="A0AAW2F272"/>
<sequence length="97" mass="10997">MTSHLDLTTRLLSPSEVLEHVGILELTVKCEINRLELRLPKTEQIGVYAIQSFIFFKTLPHETCRSLFQPCVPFPSLTLHQSNPSSSSSGKRKEMIN</sequence>
<organism evidence="2 3">
    <name type="scientific">Cardiocondyla obscurior</name>
    <dbReference type="NCBI Taxonomy" id="286306"/>
    <lineage>
        <taxon>Eukaryota</taxon>
        <taxon>Metazoa</taxon>
        <taxon>Ecdysozoa</taxon>
        <taxon>Arthropoda</taxon>
        <taxon>Hexapoda</taxon>
        <taxon>Insecta</taxon>
        <taxon>Pterygota</taxon>
        <taxon>Neoptera</taxon>
        <taxon>Endopterygota</taxon>
        <taxon>Hymenoptera</taxon>
        <taxon>Apocrita</taxon>
        <taxon>Aculeata</taxon>
        <taxon>Formicoidea</taxon>
        <taxon>Formicidae</taxon>
        <taxon>Myrmicinae</taxon>
        <taxon>Cardiocondyla</taxon>
    </lineage>
</organism>
<dbReference type="Proteomes" id="UP001430953">
    <property type="component" value="Unassembled WGS sequence"/>
</dbReference>
<reference evidence="2 3" key="1">
    <citation type="submission" date="2023-03" db="EMBL/GenBank/DDBJ databases">
        <title>High recombination rates correlate with genetic variation in Cardiocondyla obscurior ants.</title>
        <authorList>
            <person name="Errbii M."/>
        </authorList>
    </citation>
    <scope>NUCLEOTIDE SEQUENCE [LARGE SCALE GENOMIC DNA]</scope>
    <source>
        <strain evidence="2">Alpha-2009</strain>
        <tissue evidence="2">Whole body</tissue>
    </source>
</reference>
<evidence type="ECO:0000313" key="2">
    <source>
        <dbReference type="EMBL" id="KAL0108262.1"/>
    </source>
</evidence>
<gene>
    <name evidence="2" type="ORF">PUN28_015067</name>
</gene>
<evidence type="ECO:0000313" key="3">
    <source>
        <dbReference type="Proteomes" id="UP001430953"/>
    </source>
</evidence>
<keyword evidence="3" id="KW-1185">Reference proteome</keyword>
<dbReference type="EMBL" id="JADYXP020000016">
    <property type="protein sequence ID" value="KAL0108262.1"/>
    <property type="molecule type" value="Genomic_DNA"/>
</dbReference>
<protein>
    <submittedName>
        <fullName evidence="2">Uncharacterized protein</fullName>
    </submittedName>
</protein>
<evidence type="ECO:0000256" key="1">
    <source>
        <dbReference type="SAM" id="MobiDB-lite"/>
    </source>
</evidence>
<proteinExistence type="predicted"/>